<sequence length="325" mass="34542">MGILGLVLLLAAAGSKGMILQQNTEIQTSASSSQRSPDTPAPQCFCLPAPGQDGGLVPLNAAPTPPTTPGKCVFCVPIQTDSTPDQMSYPDGNPLNPSPWSNFPGLSPYQRPFVPGLGPSIYQDVPGIQGPVPNFPGATSYPGGSTMIPGVMPNTPVYPPGLAVGPSGFPGLVSGFNPYYTPNTPGRPFGDALNYLNPRIPRVQESPPMNGEDFPRTGPPPIQFDTNNPFNNIPFRPQNSPFGPQNSPFETPSPPNGPFSPIDSQNLPFSSKNSPFGPQNPVFGHHKQHFIPLNSPFDSQNPIFGPQKQPFIPQNSPLDSQNPIF</sequence>
<name>A0A0K8S8E4_LYGHE</name>
<feature type="compositionally biased region" description="Polar residues" evidence="1">
    <location>
        <begin position="312"/>
        <end position="325"/>
    </location>
</feature>
<feature type="region of interest" description="Disordered" evidence="1">
    <location>
        <begin position="298"/>
        <end position="325"/>
    </location>
</feature>
<accession>A0A0K8S8E4</accession>
<reference evidence="3" key="1">
    <citation type="submission" date="2014-09" db="EMBL/GenBank/DDBJ databases">
        <authorList>
            <person name="Magalhaes I.L.F."/>
            <person name="Oliveira U."/>
            <person name="Santos F.R."/>
            <person name="Vidigal T.H.D.A."/>
            <person name="Brescovit A.D."/>
            <person name="Santos A.J."/>
        </authorList>
    </citation>
    <scope>NUCLEOTIDE SEQUENCE</scope>
</reference>
<feature type="region of interest" description="Disordered" evidence="1">
    <location>
        <begin position="235"/>
        <end position="277"/>
    </location>
</feature>
<protein>
    <submittedName>
        <fullName evidence="3">Uncharacterized protein</fullName>
    </submittedName>
</protein>
<dbReference type="EMBL" id="GBRD01016275">
    <property type="protein sequence ID" value="JAG49551.1"/>
    <property type="molecule type" value="Transcribed_RNA"/>
</dbReference>
<feature type="signal peptide" evidence="2">
    <location>
        <begin position="1"/>
        <end position="17"/>
    </location>
</feature>
<proteinExistence type="predicted"/>
<dbReference type="AlphaFoldDB" id="A0A0K8S8E4"/>
<evidence type="ECO:0000313" key="3">
    <source>
        <dbReference type="EMBL" id="JAG49551.1"/>
    </source>
</evidence>
<feature type="compositionally biased region" description="Polar residues" evidence="1">
    <location>
        <begin position="235"/>
        <end position="250"/>
    </location>
</feature>
<evidence type="ECO:0000256" key="2">
    <source>
        <dbReference type="SAM" id="SignalP"/>
    </source>
</evidence>
<feature type="chain" id="PRO_5005519126" evidence="2">
    <location>
        <begin position="18"/>
        <end position="325"/>
    </location>
</feature>
<feature type="non-terminal residue" evidence="3">
    <location>
        <position position="325"/>
    </location>
</feature>
<evidence type="ECO:0000256" key="1">
    <source>
        <dbReference type="SAM" id="MobiDB-lite"/>
    </source>
</evidence>
<feature type="compositionally biased region" description="Polar residues" evidence="1">
    <location>
        <begin position="262"/>
        <end position="277"/>
    </location>
</feature>
<organism evidence="3">
    <name type="scientific">Lygus hesperus</name>
    <name type="common">Western plant bug</name>
    <dbReference type="NCBI Taxonomy" id="30085"/>
    <lineage>
        <taxon>Eukaryota</taxon>
        <taxon>Metazoa</taxon>
        <taxon>Ecdysozoa</taxon>
        <taxon>Arthropoda</taxon>
        <taxon>Hexapoda</taxon>
        <taxon>Insecta</taxon>
        <taxon>Pterygota</taxon>
        <taxon>Neoptera</taxon>
        <taxon>Paraneoptera</taxon>
        <taxon>Hemiptera</taxon>
        <taxon>Heteroptera</taxon>
        <taxon>Panheteroptera</taxon>
        <taxon>Cimicomorpha</taxon>
        <taxon>Miridae</taxon>
        <taxon>Mirini</taxon>
        <taxon>Lygus</taxon>
    </lineage>
</organism>
<keyword evidence="2" id="KW-0732">Signal</keyword>